<dbReference type="Pfam" id="PF00795">
    <property type="entry name" value="CN_hydrolase"/>
    <property type="match status" value="1"/>
</dbReference>
<reference evidence="10 11" key="1">
    <citation type="submission" date="2019-10" db="EMBL/GenBank/DDBJ databases">
        <title>Corynebacterium sp novel species isolated from the respiratory tract of Marmot.</title>
        <authorList>
            <person name="Zhang G."/>
        </authorList>
    </citation>
    <scope>NUCLEOTIDE SEQUENCE [LARGE SCALE GENOMIC DNA]</scope>
    <source>
        <strain evidence="10 11">336</strain>
    </source>
</reference>
<feature type="transmembrane region" description="Helical" evidence="8">
    <location>
        <begin position="181"/>
        <end position="202"/>
    </location>
</feature>
<evidence type="ECO:0000256" key="6">
    <source>
        <dbReference type="ARBA" id="ARBA00023136"/>
    </source>
</evidence>
<feature type="transmembrane region" description="Helical" evidence="8">
    <location>
        <begin position="527"/>
        <end position="547"/>
    </location>
</feature>
<gene>
    <name evidence="8 10" type="primary">lnt</name>
    <name evidence="10" type="ORF">F8377_05315</name>
</gene>
<comment type="function">
    <text evidence="8">Catalyzes the phospholipid dependent N-acylation of the N-terminal cysteine of apolipoprotein, the last step in lipoprotein maturation.</text>
</comment>
<dbReference type="CDD" id="cd07571">
    <property type="entry name" value="ALP_N-acyl_transferase"/>
    <property type="match status" value="1"/>
</dbReference>
<comment type="caution">
    <text evidence="10">The sequence shown here is derived from an EMBL/GenBank/DDBJ whole genome shotgun (WGS) entry which is preliminary data.</text>
</comment>
<accession>A0ABQ6VGT0</accession>
<comment type="pathway">
    <text evidence="8">Protein modification; lipoprotein biosynthesis (N-acyl transfer).</text>
</comment>
<feature type="transmembrane region" description="Helical" evidence="8">
    <location>
        <begin position="76"/>
        <end position="93"/>
    </location>
</feature>
<evidence type="ECO:0000256" key="2">
    <source>
        <dbReference type="ARBA" id="ARBA00022475"/>
    </source>
</evidence>
<feature type="transmembrane region" description="Helical" evidence="8">
    <location>
        <begin position="99"/>
        <end position="119"/>
    </location>
</feature>
<dbReference type="InterPro" id="IPR003010">
    <property type="entry name" value="C-N_Hydrolase"/>
</dbReference>
<dbReference type="PANTHER" id="PTHR38686">
    <property type="entry name" value="APOLIPOPROTEIN N-ACYLTRANSFERASE"/>
    <property type="match status" value="1"/>
</dbReference>
<dbReference type="InterPro" id="IPR045378">
    <property type="entry name" value="LNT_N"/>
</dbReference>
<evidence type="ECO:0000259" key="9">
    <source>
        <dbReference type="PROSITE" id="PS50263"/>
    </source>
</evidence>
<dbReference type="InterPro" id="IPR004563">
    <property type="entry name" value="Apolipo_AcylTrfase"/>
</dbReference>
<feature type="transmembrane region" description="Helical" evidence="8">
    <location>
        <begin position="52"/>
        <end position="69"/>
    </location>
</feature>
<feature type="transmembrane region" description="Helical" evidence="8">
    <location>
        <begin position="131"/>
        <end position="148"/>
    </location>
</feature>
<keyword evidence="2 8" id="KW-1003">Cell membrane</keyword>
<evidence type="ECO:0000256" key="1">
    <source>
        <dbReference type="ARBA" id="ARBA00004651"/>
    </source>
</evidence>
<evidence type="ECO:0000256" key="8">
    <source>
        <dbReference type="HAMAP-Rule" id="MF_01148"/>
    </source>
</evidence>
<evidence type="ECO:0000256" key="7">
    <source>
        <dbReference type="ARBA" id="ARBA00023315"/>
    </source>
</evidence>
<keyword evidence="4 8" id="KW-0812">Transmembrane</keyword>
<organism evidence="10 11">
    <name type="scientific">Corynebacterium zhongnanshanii</name>
    <dbReference type="NCBI Taxonomy" id="2768834"/>
    <lineage>
        <taxon>Bacteria</taxon>
        <taxon>Bacillati</taxon>
        <taxon>Actinomycetota</taxon>
        <taxon>Actinomycetes</taxon>
        <taxon>Mycobacteriales</taxon>
        <taxon>Corynebacteriaceae</taxon>
        <taxon>Corynebacterium</taxon>
    </lineage>
</organism>
<keyword evidence="11" id="KW-1185">Reference proteome</keyword>
<dbReference type="NCBIfam" id="TIGR00546">
    <property type="entry name" value="lnt"/>
    <property type="match status" value="1"/>
</dbReference>
<dbReference type="Pfam" id="PF20154">
    <property type="entry name" value="LNT_N"/>
    <property type="match status" value="1"/>
</dbReference>
<sequence length="568" mass="61681">MTSRARSQATTRSSAANSHHTTRTTAIALYLLRALAAAFSGVLVFLSFQPAGLWWAAPAGFALLFLIVTPRNARSLAWIHGLTLYGFLLPWVGEYVGAIAWIGLALVQSLYSFLFGWGLRSLLGWKKLQHSLLSAGAIAAWFVATEWLRSSWPFGGFAWGRITWGQVGGPLASLISFGGPALVTFAVVLVGALLASLINILMRAATERGHARRHSPFLPSSRPLAPIVALAVIAVISVCAYFSDAVLPETDEQPAASTISIAAIQGNVPRAGLDFNTQRRAVLDNHAAQTGKLAEEVRQGTAPQPDLVLWPENASDINPYVNEDAQTILNSVNHAIGAPILLGTVTPEHNRMVVWTEQQPADTHDKRFLQPFGEYMPLRDLLRHVSPLVDRAGDFKPGHGNGLVHMTPERGENQGQEIPIGIATCYEVAFDEAFRTSVRAGAQLLTTPTNNATFGFTDMTYQQLAMSRMRAIEYDRAIIVPATSGVSAIVDHDGRVVQKSGLFQPAVLQSSVELRNTITLSAVVGPWVEWIICAAGALCAVLGLFLAEKPRPTRTRVRKRTRRSIHSR</sequence>
<comment type="similarity">
    <text evidence="8">Belongs to the CN hydrolase family. Apolipoprotein N-acyltransferase subfamily.</text>
</comment>
<dbReference type="RefSeq" id="WP_151844187.1">
    <property type="nucleotide sequence ID" value="NZ_WBZJ01000001.1"/>
</dbReference>
<dbReference type="PROSITE" id="PS50263">
    <property type="entry name" value="CN_HYDROLASE"/>
    <property type="match status" value="1"/>
</dbReference>
<keyword evidence="3 8" id="KW-0808">Transferase</keyword>
<evidence type="ECO:0000256" key="3">
    <source>
        <dbReference type="ARBA" id="ARBA00022679"/>
    </source>
</evidence>
<evidence type="ECO:0000313" key="11">
    <source>
        <dbReference type="Proteomes" id="UP000436181"/>
    </source>
</evidence>
<keyword evidence="5 8" id="KW-1133">Transmembrane helix</keyword>
<feature type="transmembrane region" description="Helical" evidence="8">
    <location>
        <begin position="27"/>
        <end position="46"/>
    </location>
</feature>
<evidence type="ECO:0000256" key="4">
    <source>
        <dbReference type="ARBA" id="ARBA00022692"/>
    </source>
</evidence>
<feature type="domain" description="CN hydrolase" evidence="9">
    <location>
        <begin position="259"/>
        <end position="514"/>
    </location>
</feature>
<comment type="catalytic activity">
    <reaction evidence="8">
        <text>N-terminal S-1,2-diacyl-sn-glyceryl-L-cysteinyl-[lipoprotein] + a glycerophospholipid = N-acyl-S-1,2-diacyl-sn-glyceryl-L-cysteinyl-[lipoprotein] + a 2-acyl-sn-glycero-3-phospholipid + H(+)</text>
        <dbReference type="Rhea" id="RHEA:48228"/>
        <dbReference type="Rhea" id="RHEA-COMP:14681"/>
        <dbReference type="Rhea" id="RHEA-COMP:14684"/>
        <dbReference type="ChEBI" id="CHEBI:15378"/>
        <dbReference type="ChEBI" id="CHEBI:136912"/>
        <dbReference type="ChEBI" id="CHEBI:140656"/>
        <dbReference type="ChEBI" id="CHEBI:140657"/>
        <dbReference type="ChEBI" id="CHEBI:140660"/>
        <dbReference type="EC" id="2.3.1.269"/>
    </reaction>
</comment>
<dbReference type="Gene3D" id="3.60.110.10">
    <property type="entry name" value="Carbon-nitrogen hydrolase"/>
    <property type="match status" value="1"/>
</dbReference>
<evidence type="ECO:0000313" key="10">
    <source>
        <dbReference type="EMBL" id="KAB3523528.1"/>
    </source>
</evidence>
<name>A0ABQ6VGT0_9CORY</name>
<keyword evidence="6 8" id="KW-0472">Membrane</keyword>
<proteinExistence type="inferred from homology"/>
<keyword evidence="7 8" id="KW-0012">Acyltransferase</keyword>
<dbReference type="SUPFAM" id="SSF56317">
    <property type="entry name" value="Carbon-nitrogen hydrolase"/>
    <property type="match status" value="1"/>
</dbReference>
<feature type="transmembrane region" description="Helical" evidence="8">
    <location>
        <begin position="223"/>
        <end position="243"/>
    </location>
</feature>
<comment type="subcellular location">
    <subcellularLocation>
        <location evidence="1 8">Cell membrane</location>
        <topology evidence="1 8">Multi-pass membrane protein</topology>
    </subcellularLocation>
</comment>
<dbReference type="HAMAP" id="MF_01148">
    <property type="entry name" value="Lnt"/>
    <property type="match status" value="1"/>
</dbReference>
<dbReference type="EC" id="2.3.1.269" evidence="8"/>
<evidence type="ECO:0000256" key="5">
    <source>
        <dbReference type="ARBA" id="ARBA00022989"/>
    </source>
</evidence>
<protein>
    <recommendedName>
        <fullName evidence="8">Apolipoprotein N-acyltransferase</fullName>
        <shortName evidence="8">ALP N-acyltransferase</shortName>
        <ecNumber evidence="8">2.3.1.269</ecNumber>
    </recommendedName>
</protein>
<dbReference type="PANTHER" id="PTHR38686:SF1">
    <property type="entry name" value="APOLIPOPROTEIN N-ACYLTRANSFERASE"/>
    <property type="match status" value="1"/>
</dbReference>
<dbReference type="EMBL" id="WBZJ01000001">
    <property type="protein sequence ID" value="KAB3523528.1"/>
    <property type="molecule type" value="Genomic_DNA"/>
</dbReference>
<dbReference type="InterPro" id="IPR036526">
    <property type="entry name" value="C-N_Hydrolase_sf"/>
</dbReference>
<dbReference type="Proteomes" id="UP000436181">
    <property type="component" value="Unassembled WGS sequence"/>
</dbReference>